<dbReference type="InterPro" id="IPR006149">
    <property type="entry name" value="EB_dom"/>
</dbReference>
<feature type="signal peptide" evidence="1">
    <location>
        <begin position="1"/>
        <end position="20"/>
    </location>
</feature>
<accession>A0A915PLU9</accession>
<dbReference type="SMART" id="SM00289">
    <property type="entry name" value="WR1"/>
    <property type="match status" value="3"/>
</dbReference>
<dbReference type="WBParaSite" id="sdigi.contig132.g4980.t1">
    <property type="protein sequence ID" value="sdigi.contig132.g4980.t1"/>
    <property type="gene ID" value="sdigi.contig132.g4980"/>
</dbReference>
<protein>
    <submittedName>
        <fullName evidence="4">EB domain-containing protein</fullName>
    </submittedName>
</protein>
<feature type="domain" description="EB" evidence="2">
    <location>
        <begin position="110"/>
        <end position="162"/>
    </location>
</feature>
<dbReference type="PANTHER" id="PTHR37157:SF2">
    <property type="entry name" value="EB DOMAIN-CONTAINING PROTEIN-RELATED"/>
    <property type="match status" value="1"/>
</dbReference>
<feature type="domain" description="EB" evidence="2">
    <location>
        <begin position="65"/>
        <end position="103"/>
    </location>
</feature>
<evidence type="ECO:0000256" key="1">
    <source>
        <dbReference type="SAM" id="SignalP"/>
    </source>
</evidence>
<reference evidence="4" key="1">
    <citation type="submission" date="2022-11" db="UniProtKB">
        <authorList>
            <consortium name="WormBaseParasite"/>
        </authorList>
    </citation>
    <scope>IDENTIFICATION</scope>
</reference>
<evidence type="ECO:0000259" key="2">
    <source>
        <dbReference type="Pfam" id="PF01683"/>
    </source>
</evidence>
<evidence type="ECO:0000313" key="3">
    <source>
        <dbReference type="Proteomes" id="UP000887581"/>
    </source>
</evidence>
<dbReference type="Proteomes" id="UP000887581">
    <property type="component" value="Unplaced"/>
</dbReference>
<sequence length="320" mass="35028">MQYLSPLFLLLLAGLNFVLGQCPSGSVPLLNSYKCLSDIHCQNVASGYYCHQGVCCSDSSGTVYTVPYGGYCTMTIQCNTAGAACISNICQCASGFLYNGYSCISTSTVCSSNQISINGQCYRKVSYGFQCNYTQQCGYIGALCSSNICRCQSGYAFDGSKCISRSKTCLGNQIAIGGQCYPYARLGDSCTFTEQCIDPWYRSLQCINGKCSSQMDDETLKPICNDRNSEVEFVNGTIKNCLYWPCTVGYFCEYNESRNGGRYICCGTNANNIYGKVMVYPGTNKALQCSTINSCPFMDTPNCVMSYRYGYKVCCSTMNC</sequence>
<organism evidence="3 4">
    <name type="scientific">Setaria digitata</name>
    <dbReference type="NCBI Taxonomy" id="48799"/>
    <lineage>
        <taxon>Eukaryota</taxon>
        <taxon>Metazoa</taxon>
        <taxon>Ecdysozoa</taxon>
        <taxon>Nematoda</taxon>
        <taxon>Chromadorea</taxon>
        <taxon>Rhabditida</taxon>
        <taxon>Spirurina</taxon>
        <taxon>Spiruromorpha</taxon>
        <taxon>Filarioidea</taxon>
        <taxon>Setariidae</taxon>
        <taxon>Setaria</taxon>
    </lineage>
</organism>
<name>A0A915PLU9_9BILA</name>
<feature type="chain" id="PRO_5036722352" evidence="1">
    <location>
        <begin position="21"/>
        <end position="320"/>
    </location>
</feature>
<keyword evidence="3" id="KW-1185">Reference proteome</keyword>
<keyword evidence="1" id="KW-0732">Signal</keyword>
<dbReference type="PANTHER" id="PTHR37157">
    <property type="entry name" value="PRION-LIKE-(Q/N-RICH) DOMAIN-BEARING PROTEIN 25"/>
    <property type="match status" value="1"/>
</dbReference>
<dbReference type="InterPro" id="IPR006150">
    <property type="entry name" value="Cys_repeat_1"/>
</dbReference>
<proteinExistence type="predicted"/>
<dbReference type="Pfam" id="PF01683">
    <property type="entry name" value="EB"/>
    <property type="match status" value="3"/>
</dbReference>
<evidence type="ECO:0000313" key="4">
    <source>
        <dbReference type="WBParaSite" id="sdigi.contig132.g4980.t1"/>
    </source>
</evidence>
<feature type="domain" description="EB" evidence="2">
    <location>
        <begin position="169"/>
        <end position="212"/>
    </location>
</feature>
<dbReference type="AlphaFoldDB" id="A0A915PLU9"/>